<dbReference type="Proteomes" id="UP000011740">
    <property type="component" value="Unassembled WGS sequence"/>
</dbReference>
<proteinExistence type="inferred from homology"/>
<dbReference type="InterPro" id="IPR050268">
    <property type="entry name" value="NADH-dep_flavin_reductase"/>
</dbReference>
<comment type="caution">
    <text evidence="4">The sequence shown here is derived from an EMBL/GenBank/DDBJ whole genome shotgun (WGS) entry which is preliminary data.</text>
</comment>
<dbReference type="InterPro" id="IPR012349">
    <property type="entry name" value="Split_barrel_FMN-bd"/>
</dbReference>
<accession>M3CBX9</accession>
<comment type="similarity">
    <text evidence="1">Belongs to the non-flavoprotein flavin reductase family.</text>
</comment>
<feature type="domain" description="Flavin reductase like" evidence="3">
    <location>
        <begin position="18"/>
        <end position="166"/>
    </location>
</feature>
<keyword evidence="4" id="KW-0503">Monooxygenase</keyword>
<dbReference type="GO" id="GO:0004497">
    <property type="term" value="F:monooxygenase activity"/>
    <property type="evidence" value="ECO:0007669"/>
    <property type="project" value="UniProtKB-KW"/>
</dbReference>
<protein>
    <submittedName>
        <fullName evidence="4">Nitrilotriacetate monooxygenase component B protein</fullName>
    </submittedName>
</protein>
<dbReference type="SUPFAM" id="SSF50475">
    <property type="entry name" value="FMN-binding split barrel"/>
    <property type="match status" value="1"/>
</dbReference>
<dbReference type="InterPro" id="IPR002563">
    <property type="entry name" value="Flavin_Rdtase-like_dom"/>
</dbReference>
<evidence type="ECO:0000259" key="3">
    <source>
        <dbReference type="SMART" id="SM00903"/>
    </source>
</evidence>
<dbReference type="EMBL" id="AORZ01000011">
    <property type="protein sequence ID" value="EMF01481.1"/>
    <property type="molecule type" value="Genomic_DNA"/>
</dbReference>
<evidence type="ECO:0000256" key="2">
    <source>
        <dbReference type="ARBA" id="ARBA00023002"/>
    </source>
</evidence>
<dbReference type="PANTHER" id="PTHR30466:SF11">
    <property type="entry name" value="FLAVIN-DEPENDENT MONOOXYGENASE, REDUCTASE SUBUNIT HSAB"/>
    <property type="match status" value="1"/>
</dbReference>
<dbReference type="GO" id="GO:0010181">
    <property type="term" value="F:FMN binding"/>
    <property type="evidence" value="ECO:0007669"/>
    <property type="project" value="InterPro"/>
</dbReference>
<evidence type="ECO:0000256" key="1">
    <source>
        <dbReference type="ARBA" id="ARBA00008898"/>
    </source>
</evidence>
<sequence>MEHTAGTGLAERDFRAAMRHLPTAVAVLTVLTRAGPAGMTAGSVTSVSMDPELLSVCLRRGSRLSGAIADSGGFVVNLLQEHQAPVARWFASSERFGAGDEFHGIGWHPAPNGGHPILADAACVFECRTEGQVPNGDHLLTIGWVTACRVKPSARPLLSYLGRFHRIGGAPADEVPAPGGAARTGPSRT</sequence>
<keyword evidence="2" id="KW-0560">Oxidoreductase</keyword>
<dbReference type="RefSeq" id="WP_004940798.1">
    <property type="nucleotide sequence ID" value="NZ_AORZ01000011.1"/>
</dbReference>
<reference evidence="4 5" key="1">
    <citation type="journal article" date="2013" name="Genome Announc.">
        <title>Whole-Genome Shotgun Assembly and Analysis of the Genome of Streptomyces mobaraensis DSM 40847, a Strain for Industrial Production of Microbial Transglutaminase.</title>
        <authorList>
            <person name="Yang H."/>
            <person name="He T."/>
            <person name="Wu W."/>
            <person name="Zhu W."/>
            <person name="Lu B."/>
            <person name="Sun W."/>
        </authorList>
    </citation>
    <scope>NUCLEOTIDE SEQUENCE [LARGE SCALE GENOMIC DNA]</scope>
    <source>
        <strain evidence="4 5">DSM 40847</strain>
    </source>
</reference>
<dbReference type="eggNOG" id="COG1853">
    <property type="taxonomic scope" value="Bacteria"/>
</dbReference>
<dbReference type="AlphaFoldDB" id="M3CBX9"/>
<gene>
    <name evidence="4" type="ORF">H340_06321</name>
</gene>
<dbReference type="SMART" id="SM00903">
    <property type="entry name" value="Flavin_Reduct"/>
    <property type="match status" value="1"/>
</dbReference>
<dbReference type="Pfam" id="PF01613">
    <property type="entry name" value="Flavin_Reduct"/>
    <property type="match status" value="1"/>
</dbReference>
<dbReference type="PATRIC" id="fig|1223523.3.peg.1293"/>
<dbReference type="PANTHER" id="PTHR30466">
    <property type="entry name" value="FLAVIN REDUCTASE"/>
    <property type="match status" value="1"/>
</dbReference>
<dbReference type="STRING" id="1223523.H340_06321"/>
<dbReference type="Gene3D" id="2.30.110.10">
    <property type="entry name" value="Electron Transport, Fmn-binding Protein, Chain A"/>
    <property type="match status" value="1"/>
</dbReference>
<name>M3CBX9_STRM1</name>
<evidence type="ECO:0000313" key="5">
    <source>
        <dbReference type="Proteomes" id="UP000011740"/>
    </source>
</evidence>
<organism evidence="4 5">
    <name type="scientific">Streptomyces mobaraensis (strain ATCC 29032 / DSM 40847 / JCM 4168 / NBRC 13819 / NCIMB 11159 / IPCR 16-22)</name>
    <dbReference type="NCBI Taxonomy" id="1223523"/>
    <lineage>
        <taxon>Bacteria</taxon>
        <taxon>Bacillati</taxon>
        <taxon>Actinomycetota</taxon>
        <taxon>Actinomycetes</taxon>
        <taxon>Kitasatosporales</taxon>
        <taxon>Streptomycetaceae</taxon>
        <taxon>Streptomyces</taxon>
    </lineage>
</organism>
<evidence type="ECO:0000313" key="4">
    <source>
        <dbReference type="EMBL" id="EMF01481.1"/>
    </source>
</evidence>
<dbReference type="GO" id="GO:0042602">
    <property type="term" value="F:riboflavin reductase (NADPH) activity"/>
    <property type="evidence" value="ECO:0007669"/>
    <property type="project" value="TreeGrafter"/>
</dbReference>